<proteinExistence type="predicted"/>
<dbReference type="Proteomes" id="UP000299102">
    <property type="component" value="Unassembled WGS sequence"/>
</dbReference>
<reference evidence="1 2" key="1">
    <citation type="journal article" date="2019" name="Commun. Biol.">
        <title>The bagworm genome reveals a unique fibroin gene that provides high tensile strength.</title>
        <authorList>
            <person name="Kono N."/>
            <person name="Nakamura H."/>
            <person name="Ohtoshi R."/>
            <person name="Tomita M."/>
            <person name="Numata K."/>
            <person name="Arakawa K."/>
        </authorList>
    </citation>
    <scope>NUCLEOTIDE SEQUENCE [LARGE SCALE GENOMIC DNA]</scope>
</reference>
<organism evidence="1 2">
    <name type="scientific">Eumeta variegata</name>
    <name type="common">Bagworm moth</name>
    <name type="synonym">Eumeta japonica</name>
    <dbReference type="NCBI Taxonomy" id="151549"/>
    <lineage>
        <taxon>Eukaryota</taxon>
        <taxon>Metazoa</taxon>
        <taxon>Ecdysozoa</taxon>
        <taxon>Arthropoda</taxon>
        <taxon>Hexapoda</taxon>
        <taxon>Insecta</taxon>
        <taxon>Pterygota</taxon>
        <taxon>Neoptera</taxon>
        <taxon>Endopterygota</taxon>
        <taxon>Lepidoptera</taxon>
        <taxon>Glossata</taxon>
        <taxon>Ditrysia</taxon>
        <taxon>Tineoidea</taxon>
        <taxon>Psychidae</taxon>
        <taxon>Oiketicinae</taxon>
        <taxon>Eumeta</taxon>
    </lineage>
</organism>
<dbReference type="EMBL" id="BGZK01000363">
    <property type="protein sequence ID" value="GBP39276.1"/>
    <property type="molecule type" value="Genomic_DNA"/>
</dbReference>
<comment type="caution">
    <text evidence="1">The sequence shown here is derived from an EMBL/GenBank/DDBJ whole genome shotgun (WGS) entry which is preliminary data.</text>
</comment>
<gene>
    <name evidence="1" type="ORF">EVAR_20503_1</name>
</gene>
<protein>
    <submittedName>
        <fullName evidence="1">Uncharacterized protein</fullName>
    </submittedName>
</protein>
<keyword evidence="2" id="KW-1185">Reference proteome</keyword>
<name>A0A4C1VJV6_EUMVA</name>
<sequence length="125" mass="14288">MRSMPKTQNNKMFPLEMGGAPGPLSHNQFSCYHYYANEARLPFDLAFMFPKDLASHQRRPSPPLMNTVSSEESPVHYQSLKILDGGKIGPKEREREDCRNKAGYPVIYIDERVDESPTYQLNPSP</sequence>
<evidence type="ECO:0000313" key="2">
    <source>
        <dbReference type="Proteomes" id="UP000299102"/>
    </source>
</evidence>
<evidence type="ECO:0000313" key="1">
    <source>
        <dbReference type="EMBL" id="GBP39276.1"/>
    </source>
</evidence>
<dbReference type="AlphaFoldDB" id="A0A4C1VJV6"/>
<accession>A0A4C1VJV6</accession>